<sequence>MKRIVLVLLLFFTSAEVSATDRIISQSPFITYMLQYLGVADRIVGVSRYDFMDLPKTGGIIDPDGEAIARLHPDYIFTSDWTDPKVLRGVTPKNARGVVLHGFKGMGEVEESIRVISDVLDLPDGDRRVAEFSAKWRKAAAEVHGDGKRTLILSSCAGSPFSFGRETYLYEIFTAAGFNVVENHPTIRHLNKSEEIRTVAELVRLTSPDVIFVLHDSAHGCVVPLEGAKCHVVELNGEHFVYPAPQILKGLKDLKAWKKL</sequence>
<dbReference type="InterPro" id="IPR050902">
    <property type="entry name" value="ABC_Transporter_SBP"/>
</dbReference>
<evidence type="ECO:0000313" key="3">
    <source>
        <dbReference type="EMBL" id="KZK75163.1"/>
    </source>
</evidence>
<proteinExistence type="predicted"/>
<comment type="caution">
    <text evidence="3">The sequence shown here is derived from an EMBL/GenBank/DDBJ whole genome shotgun (WGS) entry which is preliminary data.</text>
</comment>
<dbReference type="InterPro" id="IPR002491">
    <property type="entry name" value="ABC_transptr_periplasmic_BD"/>
</dbReference>
<organism evidence="3 4">
    <name type="scientific">Pelodictyon luteolum</name>
    <dbReference type="NCBI Taxonomy" id="1100"/>
    <lineage>
        <taxon>Bacteria</taxon>
        <taxon>Pseudomonadati</taxon>
        <taxon>Chlorobiota</taxon>
        <taxon>Chlorobiia</taxon>
        <taxon>Chlorobiales</taxon>
        <taxon>Chlorobiaceae</taxon>
        <taxon>Chlorobium/Pelodictyon group</taxon>
        <taxon>Pelodictyon</taxon>
    </lineage>
</organism>
<dbReference type="EMBL" id="LVWG01000009">
    <property type="protein sequence ID" value="KZK75163.1"/>
    <property type="molecule type" value="Genomic_DNA"/>
</dbReference>
<feature type="chain" id="PRO_5007862478" evidence="1">
    <location>
        <begin position="20"/>
        <end position="260"/>
    </location>
</feature>
<gene>
    <name evidence="3" type="ORF">A3K90_05430</name>
</gene>
<feature type="domain" description="Fe/B12 periplasmic-binding" evidence="2">
    <location>
        <begin position="22"/>
        <end position="260"/>
    </location>
</feature>
<dbReference type="Gene3D" id="3.40.50.1980">
    <property type="entry name" value="Nitrogenase molybdenum iron protein domain"/>
    <property type="match status" value="2"/>
</dbReference>
<dbReference type="Pfam" id="PF01497">
    <property type="entry name" value="Peripla_BP_2"/>
    <property type="match status" value="1"/>
</dbReference>
<protein>
    <submittedName>
        <fullName evidence="3">ABC transporter substrate-binding protein</fullName>
    </submittedName>
</protein>
<evidence type="ECO:0000256" key="1">
    <source>
        <dbReference type="SAM" id="SignalP"/>
    </source>
</evidence>
<keyword evidence="1" id="KW-0732">Signal</keyword>
<feature type="signal peptide" evidence="1">
    <location>
        <begin position="1"/>
        <end position="19"/>
    </location>
</feature>
<reference evidence="3 4" key="1">
    <citation type="submission" date="2016-03" db="EMBL/GenBank/DDBJ databases">
        <title>Speciation and ecological success in dimly lit waters: horizontal gene transfer in a green sulfur bacteria bloom unveiled by metagenomic assembly.</title>
        <authorList>
            <person name="Llorens-Mares T."/>
            <person name="Liu Z."/>
            <person name="Allen L.Z."/>
            <person name="Rusch D.B."/>
            <person name="Craig M.T."/>
            <person name="Dupont C.L."/>
            <person name="Bryant D.A."/>
            <person name="Casamayor E.O."/>
        </authorList>
    </citation>
    <scope>NUCLEOTIDE SEQUENCE [LARGE SCALE GENOMIC DNA]</scope>
    <source>
        <strain evidence="3">CIII</strain>
    </source>
</reference>
<dbReference type="PANTHER" id="PTHR30535:SF34">
    <property type="entry name" value="MOLYBDATE-BINDING PROTEIN MOLA"/>
    <property type="match status" value="1"/>
</dbReference>
<dbReference type="AlphaFoldDB" id="A0A165MEV1"/>
<dbReference type="SUPFAM" id="SSF53807">
    <property type="entry name" value="Helical backbone' metal receptor"/>
    <property type="match status" value="1"/>
</dbReference>
<evidence type="ECO:0000313" key="4">
    <source>
        <dbReference type="Proteomes" id="UP000076481"/>
    </source>
</evidence>
<dbReference type="Proteomes" id="UP000076481">
    <property type="component" value="Unassembled WGS sequence"/>
</dbReference>
<accession>A0A165MEV1</accession>
<dbReference type="PANTHER" id="PTHR30535">
    <property type="entry name" value="VITAMIN B12-BINDING PROTEIN"/>
    <property type="match status" value="1"/>
</dbReference>
<dbReference type="PROSITE" id="PS50983">
    <property type="entry name" value="FE_B12_PBP"/>
    <property type="match status" value="1"/>
</dbReference>
<evidence type="ECO:0000259" key="2">
    <source>
        <dbReference type="PROSITE" id="PS50983"/>
    </source>
</evidence>
<name>A0A165MEV1_PELLU</name>
<dbReference type="RefSeq" id="WP_303680713.1">
    <property type="nucleotide sequence ID" value="NZ_LVWG01000009.1"/>
</dbReference>